<dbReference type="Proteomes" id="UP000011885">
    <property type="component" value="Unassembled WGS sequence"/>
</dbReference>
<dbReference type="RefSeq" id="WP_008677006.1">
    <property type="nucleotide sequence ID" value="NZ_ANOH01000141.1"/>
</dbReference>
<dbReference type="InterPro" id="IPR030960">
    <property type="entry name" value="DHQS/DOIS_N"/>
</dbReference>
<reference evidence="8 9" key="1">
    <citation type="journal article" date="2013" name="Mar. Genomics">
        <title>Expression of sulfatases in Rhodopirellula baltica and the diversity of sulfatases in the genus Rhodopirellula.</title>
        <authorList>
            <person name="Wegner C.E."/>
            <person name="Richter-Heitmann T."/>
            <person name="Klindworth A."/>
            <person name="Klockow C."/>
            <person name="Richter M."/>
            <person name="Achstetter T."/>
            <person name="Glockner F.O."/>
            <person name="Harder J."/>
        </authorList>
    </citation>
    <scope>NUCLEOTIDE SEQUENCE [LARGE SCALE GENOMIC DNA]</scope>
    <source>
        <strain evidence="8 9">SM41</strain>
    </source>
</reference>
<dbReference type="SUPFAM" id="SSF56796">
    <property type="entry name" value="Dehydroquinate synthase-like"/>
    <property type="match status" value="1"/>
</dbReference>
<keyword evidence="4" id="KW-0057">Aromatic amino acid biosynthesis</keyword>
<feature type="domain" description="3-dehydroquinate synthase N-terminal" evidence="6">
    <location>
        <begin position="118"/>
        <end position="230"/>
    </location>
</feature>
<dbReference type="InterPro" id="IPR050071">
    <property type="entry name" value="Dehydroquinate_synthase"/>
</dbReference>
<dbReference type="CDD" id="cd08198">
    <property type="entry name" value="DHQS-like"/>
    <property type="match status" value="1"/>
</dbReference>
<evidence type="ECO:0000256" key="1">
    <source>
        <dbReference type="ARBA" id="ARBA00001911"/>
    </source>
</evidence>
<protein>
    <submittedName>
        <fullName evidence="8">3-dehydroquinate synthase</fullName>
        <ecNumber evidence="8">4.2.3.4</ecNumber>
    </submittedName>
</protein>
<dbReference type="GO" id="GO:0009073">
    <property type="term" value="P:aromatic amino acid family biosynthetic process"/>
    <property type="evidence" value="ECO:0007669"/>
    <property type="project" value="UniProtKB-KW"/>
</dbReference>
<keyword evidence="3" id="KW-0520">NAD</keyword>
<dbReference type="PANTHER" id="PTHR43622">
    <property type="entry name" value="3-DEHYDROQUINATE SYNTHASE"/>
    <property type="match status" value="1"/>
</dbReference>
<evidence type="ECO:0000313" key="9">
    <source>
        <dbReference type="Proteomes" id="UP000011885"/>
    </source>
</evidence>
<dbReference type="InterPro" id="IPR056179">
    <property type="entry name" value="DHQS_C"/>
</dbReference>
<keyword evidence="9" id="KW-1185">Reference proteome</keyword>
<feature type="domain" description="3-dehydroquinate synthase C-terminal" evidence="7">
    <location>
        <begin position="232"/>
        <end position="361"/>
    </location>
</feature>
<dbReference type="GO" id="GO:0003856">
    <property type="term" value="F:3-dehydroquinate synthase activity"/>
    <property type="evidence" value="ECO:0007669"/>
    <property type="project" value="UniProtKB-EC"/>
</dbReference>
<accession>M5U5G2</accession>
<evidence type="ECO:0000313" key="8">
    <source>
        <dbReference type="EMBL" id="EMI56519.1"/>
    </source>
</evidence>
<gene>
    <name evidence="8" type="ORF">RSSM_01992</name>
</gene>
<dbReference type="PATRIC" id="fig|1263870.3.peg.2124"/>
<comment type="cofactor">
    <cofactor evidence="1">
        <name>NAD(+)</name>
        <dbReference type="ChEBI" id="CHEBI:57540"/>
    </cofactor>
</comment>
<evidence type="ECO:0000256" key="5">
    <source>
        <dbReference type="ARBA" id="ARBA00023239"/>
    </source>
</evidence>
<organism evidence="8 9">
    <name type="scientific">Rhodopirellula sallentina SM41</name>
    <dbReference type="NCBI Taxonomy" id="1263870"/>
    <lineage>
        <taxon>Bacteria</taxon>
        <taxon>Pseudomonadati</taxon>
        <taxon>Planctomycetota</taxon>
        <taxon>Planctomycetia</taxon>
        <taxon>Pirellulales</taxon>
        <taxon>Pirellulaceae</taxon>
        <taxon>Rhodopirellula</taxon>
    </lineage>
</organism>
<dbReference type="EMBL" id="ANOH01000141">
    <property type="protein sequence ID" value="EMI56519.1"/>
    <property type="molecule type" value="Genomic_DNA"/>
</dbReference>
<name>M5U5G2_9BACT</name>
<sequence length="419" mass="45790">MLRIRGGDAVTNEAATNEAATKEAVTNIDVPFVVSFTHRLRQTVDVSGADFAVLTDLLETDAKQPAKVLLWVDSHLDDAGREASSGRASTADAENFAARLHARMADCDRIDLAAPMHRIPGGEVCKNSDALLRQLLQLINEHDMDRRSYIVVAGGGAVLDVAGYAAAIAHRGIRLIRLPSTTLAQADSGVGVKNAVNQFGKKNWIGTFAVPWAVINDTAILQSLPDRDFRSGLTEAIKVALLKDPELFRFIRDHADAIQRRDEAICTEVIARSCRLHLDHITLGGDPFESLEARPLDFGHWSAHRLEPMTRYELRHGEAVGIGVALDTLYSARKFGLPHETALEVCHTIASIGAPIWCSAIDDGDAVLKGLEEFRQHLGGRLTVTMLRDIGESINVHEIDIDVMKSCIDKLRELSAVTH</sequence>
<dbReference type="Gene3D" id="3.40.50.1970">
    <property type="match status" value="1"/>
</dbReference>
<dbReference type="Pfam" id="PF24621">
    <property type="entry name" value="DHQS_C"/>
    <property type="match status" value="1"/>
</dbReference>
<proteinExistence type="predicted"/>
<evidence type="ECO:0000256" key="3">
    <source>
        <dbReference type="ARBA" id="ARBA00023027"/>
    </source>
</evidence>
<dbReference type="Gene3D" id="1.20.1090.10">
    <property type="entry name" value="Dehydroquinate synthase-like - alpha domain"/>
    <property type="match status" value="1"/>
</dbReference>
<evidence type="ECO:0000256" key="4">
    <source>
        <dbReference type="ARBA" id="ARBA00023141"/>
    </source>
</evidence>
<evidence type="ECO:0000259" key="7">
    <source>
        <dbReference type="Pfam" id="PF24621"/>
    </source>
</evidence>
<keyword evidence="2" id="KW-0028">Amino-acid biosynthesis</keyword>
<dbReference type="NCBIfam" id="NF004852">
    <property type="entry name" value="PRK06203.1"/>
    <property type="match status" value="1"/>
</dbReference>
<evidence type="ECO:0000259" key="6">
    <source>
        <dbReference type="Pfam" id="PF01761"/>
    </source>
</evidence>
<comment type="caution">
    <text evidence="8">The sequence shown here is derived from an EMBL/GenBank/DDBJ whole genome shotgun (WGS) entry which is preliminary data.</text>
</comment>
<dbReference type="PANTHER" id="PTHR43622:SF7">
    <property type="entry name" value="3-DEHYDROQUINATE SYNTHASE, CHLOROPLASTIC"/>
    <property type="match status" value="1"/>
</dbReference>
<keyword evidence="5 8" id="KW-0456">Lyase</keyword>
<evidence type="ECO:0000256" key="2">
    <source>
        <dbReference type="ARBA" id="ARBA00022605"/>
    </source>
</evidence>
<dbReference type="Pfam" id="PF01761">
    <property type="entry name" value="DHQ_synthase"/>
    <property type="match status" value="1"/>
</dbReference>
<dbReference type="GO" id="GO:0008652">
    <property type="term" value="P:amino acid biosynthetic process"/>
    <property type="evidence" value="ECO:0007669"/>
    <property type="project" value="UniProtKB-KW"/>
</dbReference>
<dbReference type="EC" id="4.2.3.4" evidence="8"/>
<dbReference type="AlphaFoldDB" id="M5U5G2"/>